<evidence type="ECO:0008006" key="3">
    <source>
        <dbReference type="Google" id="ProtNLM"/>
    </source>
</evidence>
<evidence type="ECO:0000313" key="1">
    <source>
        <dbReference type="EMBL" id="GGE51850.1"/>
    </source>
</evidence>
<sequence length="164" mass="19203">MTWLNALYAIQKQLDEHIESQHNLKEHNLVKEKMLAFFVELGELANETRCFKFWSLKPPASQEIILEEYVDGIHFLLSLGLDLGYTDVSAIQLEAAEDNSVTEQFLTVFRAMTAFNETQEYDQYLVLFTEFLLLGQLLGFDGEQIQQGYFKKNEVNYKRQQENY</sequence>
<reference evidence="1" key="2">
    <citation type="submission" date="2020-09" db="EMBL/GenBank/DDBJ databases">
        <authorList>
            <person name="Sun Q."/>
            <person name="Zhou Y."/>
        </authorList>
    </citation>
    <scope>NUCLEOTIDE SEQUENCE</scope>
    <source>
        <strain evidence="1">CGMCC 1.15371</strain>
    </source>
</reference>
<dbReference type="CDD" id="cd11527">
    <property type="entry name" value="NTP-PPase_dUTPase"/>
    <property type="match status" value="1"/>
</dbReference>
<reference evidence="1" key="1">
    <citation type="journal article" date="2014" name="Int. J. Syst. Evol. Microbiol.">
        <title>Complete genome sequence of Corynebacterium casei LMG S-19264T (=DSM 44701T), isolated from a smear-ripened cheese.</title>
        <authorList>
            <consortium name="US DOE Joint Genome Institute (JGI-PGF)"/>
            <person name="Walter F."/>
            <person name="Albersmeier A."/>
            <person name="Kalinowski J."/>
            <person name="Ruckert C."/>
        </authorList>
    </citation>
    <scope>NUCLEOTIDE SEQUENCE</scope>
    <source>
        <strain evidence="1">CGMCC 1.15371</strain>
    </source>
</reference>
<dbReference type="Gene3D" id="1.10.4010.10">
    <property type="entry name" value="Type II deoxyuridine triphosphatase"/>
    <property type="match status" value="1"/>
</dbReference>
<dbReference type="InterPro" id="IPR016947">
    <property type="entry name" value="UCP030140"/>
</dbReference>
<dbReference type="PIRSF" id="PIRSF030140">
    <property type="entry name" value="UCP030140"/>
    <property type="match status" value="1"/>
</dbReference>
<dbReference type="Pfam" id="PF08761">
    <property type="entry name" value="dUTPase_2"/>
    <property type="match status" value="1"/>
</dbReference>
<accession>A0A8J2YLD1</accession>
<dbReference type="InterPro" id="IPR014871">
    <property type="entry name" value="dUTPase/dCTP_pyrophosphatase"/>
</dbReference>
<name>A0A8J2YLD1_9BACL</name>
<keyword evidence="2" id="KW-1185">Reference proteome</keyword>
<proteinExistence type="predicted"/>
<dbReference type="RefSeq" id="WP_188696964.1">
    <property type="nucleotide sequence ID" value="NZ_BMIR01000020.1"/>
</dbReference>
<protein>
    <recommendedName>
        <fullName evidence="3">dUTPase</fullName>
    </recommendedName>
</protein>
<evidence type="ECO:0000313" key="2">
    <source>
        <dbReference type="Proteomes" id="UP000628775"/>
    </source>
</evidence>
<organism evidence="1 2">
    <name type="scientific">Pullulanibacillus camelliae</name>
    <dbReference type="NCBI Taxonomy" id="1707096"/>
    <lineage>
        <taxon>Bacteria</taxon>
        <taxon>Bacillati</taxon>
        <taxon>Bacillota</taxon>
        <taxon>Bacilli</taxon>
        <taxon>Bacillales</taxon>
        <taxon>Sporolactobacillaceae</taxon>
        <taxon>Pullulanibacillus</taxon>
    </lineage>
</organism>
<dbReference type="AlphaFoldDB" id="A0A8J2YLD1"/>
<gene>
    <name evidence="1" type="ORF">GCM10011391_33310</name>
</gene>
<dbReference type="SUPFAM" id="SSF101386">
    <property type="entry name" value="all-alpha NTP pyrophosphatases"/>
    <property type="match status" value="1"/>
</dbReference>
<comment type="caution">
    <text evidence="1">The sequence shown here is derived from an EMBL/GenBank/DDBJ whole genome shotgun (WGS) entry which is preliminary data.</text>
</comment>
<dbReference type="EMBL" id="BMIR01000020">
    <property type="protein sequence ID" value="GGE51850.1"/>
    <property type="molecule type" value="Genomic_DNA"/>
</dbReference>
<dbReference type="Proteomes" id="UP000628775">
    <property type="component" value="Unassembled WGS sequence"/>
</dbReference>